<evidence type="ECO:0000313" key="3">
    <source>
        <dbReference type="EMBL" id="AOX03193.1"/>
    </source>
</evidence>
<dbReference type="STRING" id="1458985.BJP34_30495"/>
<dbReference type="GO" id="GO:0016829">
    <property type="term" value="F:lyase activity"/>
    <property type="evidence" value="ECO:0007669"/>
    <property type="project" value="UniProtKB-KW"/>
</dbReference>
<dbReference type="SUPFAM" id="SSF48371">
    <property type="entry name" value="ARM repeat"/>
    <property type="match status" value="1"/>
</dbReference>
<keyword evidence="2" id="KW-0605">Phycobilisome</keyword>
<dbReference type="RefSeq" id="WP_070395581.1">
    <property type="nucleotide sequence ID" value="NZ_CP017599.1"/>
</dbReference>
<proteinExistence type="predicted"/>
<dbReference type="AlphaFoldDB" id="A0A1D8U057"/>
<gene>
    <name evidence="3" type="ORF">BJP34_30495</name>
</gene>
<evidence type="ECO:0000313" key="4">
    <source>
        <dbReference type="Proteomes" id="UP000177870"/>
    </source>
</evidence>
<evidence type="ECO:0000256" key="1">
    <source>
        <dbReference type="ARBA" id="ARBA00022549"/>
    </source>
</evidence>
<dbReference type="InterPro" id="IPR004155">
    <property type="entry name" value="PBS_lyase_HEAT"/>
</dbReference>
<dbReference type="Gene3D" id="1.25.10.10">
    <property type="entry name" value="Leucine-rich Repeat Variant"/>
    <property type="match status" value="2"/>
</dbReference>
<reference evidence="4" key="1">
    <citation type="submission" date="2016-10" db="EMBL/GenBank/DDBJ databases">
        <title>Comparative genomics uncovers the prolific and rare metabolic potential of the cyanobacterial genus Moorea.</title>
        <authorList>
            <person name="Leao T."/>
            <person name="Castelao G."/>
            <person name="Korobeynikov A."/>
            <person name="Monroe E.A."/>
            <person name="Podell S."/>
            <person name="Glukhov E."/>
            <person name="Allen E."/>
            <person name="Gerwick W.H."/>
            <person name="Gerwick L."/>
        </authorList>
    </citation>
    <scope>NUCLEOTIDE SEQUENCE [LARGE SCALE GENOMIC DNA]</scope>
    <source>
        <strain evidence="4">PAL-8-15-08-1</strain>
    </source>
</reference>
<dbReference type="OrthoDB" id="423355at2"/>
<dbReference type="PANTHER" id="PTHR12697:SF5">
    <property type="entry name" value="DEOXYHYPUSINE HYDROXYLASE"/>
    <property type="match status" value="1"/>
</dbReference>
<dbReference type="InterPro" id="IPR016024">
    <property type="entry name" value="ARM-type_fold"/>
</dbReference>
<accession>A0A1D8U057</accession>
<organism evidence="3 4">
    <name type="scientific">Moorena producens PAL-8-15-08-1</name>
    <dbReference type="NCBI Taxonomy" id="1458985"/>
    <lineage>
        <taxon>Bacteria</taxon>
        <taxon>Bacillati</taxon>
        <taxon>Cyanobacteriota</taxon>
        <taxon>Cyanophyceae</taxon>
        <taxon>Coleofasciculales</taxon>
        <taxon>Coleofasciculaceae</taxon>
        <taxon>Moorena</taxon>
    </lineage>
</organism>
<dbReference type="KEGG" id="mpro:BJP34_30495"/>
<dbReference type="InterPro" id="IPR011989">
    <property type="entry name" value="ARM-like"/>
</dbReference>
<name>A0A1D8U057_9CYAN</name>
<dbReference type="PANTHER" id="PTHR12697">
    <property type="entry name" value="PBS LYASE HEAT-LIKE PROTEIN"/>
    <property type="match status" value="1"/>
</dbReference>
<sequence>MDIRQIEISLKSPNAQDRLRALTALREYGSDVAVPLLTSKLKDPEFLVRSFVAMGLGNKRSDESYAALLNLMQFDTDPNVRAEASNSLSKYGEVSISHLVTTFQQDDHWLVRRSILAALVEMSCPEELYSICICGLAGEDPTVREAGIDALGLLAGTIKETEALQQIMALKDAQWWRIRMHVARALKRFDSPDAKAALGELMKDQEHRVVAAALDSSL</sequence>
<dbReference type="GO" id="GO:0016491">
    <property type="term" value="F:oxidoreductase activity"/>
    <property type="evidence" value="ECO:0007669"/>
    <property type="project" value="TreeGrafter"/>
</dbReference>
<dbReference type="SMART" id="SM00567">
    <property type="entry name" value="EZ_HEAT"/>
    <property type="match status" value="4"/>
</dbReference>
<dbReference type="Proteomes" id="UP000177870">
    <property type="component" value="Chromosome"/>
</dbReference>
<keyword evidence="3" id="KW-0456">Lyase</keyword>
<dbReference type="Pfam" id="PF13646">
    <property type="entry name" value="HEAT_2"/>
    <property type="match status" value="2"/>
</dbReference>
<evidence type="ECO:0000256" key="2">
    <source>
        <dbReference type="ARBA" id="ARBA00022738"/>
    </source>
</evidence>
<dbReference type="EMBL" id="CP017599">
    <property type="protein sequence ID" value="AOX03193.1"/>
    <property type="molecule type" value="Genomic_DNA"/>
</dbReference>
<dbReference type="GO" id="GO:0030089">
    <property type="term" value="C:phycobilisome"/>
    <property type="evidence" value="ECO:0007669"/>
    <property type="project" value="UniProtKB-KW"/>
</dbReference>
<keyword evidence="1" id="KW-0042">Antenna complex</keyword>
<protein>
    <submittedName>
        <fullName evidence="3">Phycocyanobilin lyase</fullName>
    </submittedName>
</protein>